<evidence type="ECO:0008006" key="4">
    <source>
        <dbReference type="Google" id="ProtNLM"/>
    </source>
</evidence>
<evidence type="ECO:0000313" key="2">
    <source>
        <dbReference type="EMBL" id="OHA52524.1"/>
    </source>
</evidence>
<gene>
    <name evidence="2" type="ORF">A3A97_03860</name>
</gene>
<feature type="transmembrane region" description="Helical" evidence="1">
    <location>
        <begin position="20"/>
        <end position="43"/>
    </location>
</feature>
<keyword evidence="1" id="KW-0472">Membrane</keyword>
<proteinExistence type="predicted"/>
<evidence type="ECO:0000313" key="3">
    <source>
        <dbReference type="Proteomes" id="UP000176951"/>
    </source>
</evidence>
<keyword evidence="1" id="KW-0812">Transmembrane</keyword>
<dbReference type="Pfam" id="PF18895">
    <property type="entry name" value="T4SS_pilin"/>
    <property type="match status" value="1"/>
</dbReference>
<dbReference type="InterPro" id="IPR043993">
    <property type="entry name" value="T4SS_pilin"/>
</dbReference>
<accession>A0A1G2PW10</accession>
<dbReference type="Proteomes" id="UP000176951">
    <property type="component" value="Unassembled WGS sequence"/>
</dbReference>
<protein>
    <recommendedName>
        <fullName evidence="4">TrbC/VIRB2 family protein</fullName>
    </recommendedName>
</protein>
<dbReference type="AlphaFoldDB" id="A0A1G2PW10"/>
<evidence type="ECO:0000256" key="1">
    <source>
        <dbReference type="SAM" id="Phobius"/>
    </source>
</evidence>
<organism evidence="2 3">
    <name type="scientific">Candidatus Terrybacteria bacterium RIFCSPLOWO2_01_FULL_40_23</name>
    <dbReference type="NCBI Taxonomy" id="1802366"/>
    <lineage>
        <taxon>Bacteria</taxon>
        <taxon>Candidatus Terryibacteriota</taxon>
    </lineage>
</organism>
<feature type="transmembrane region" description="Helical" evidence="1">
    <location>
        <begin position="59"/>
        <end position="83"/>
    </location>
</feature>
<dbReference type="EMBL" id="MHSW01000008">
    <property type="protein sequence ID" value="OHA52524.1"/>
    <property type="molecule type" value="Genomic_DNA"/>
</dbReference>
<name>A0A1G2PW10_9BACT</name>
<keyword evidence="1" id="KW-1133">Transmembrane helix</keyword>
<sequence>MLPQGPDTFTEFIALICKAGNWFFTGVMAIALMMILVAAFYFLTGGGNPQNIEKAKQTLLYAIVGVIVAILPKAIIAIIGSLLGSGSINAC</sequence>
<reference evidence="2 3" key="1">
    <citation type="journal article" date="2016" name="Nat. Commun.">
        <title>Thousands of microbial genomes shed light on interconnected biogeochemical processes in an aquifer system.</title>
        <authorList>
            <person name="Anantharaman K."/>
            <person name="Brown C.T."/>
            <person name="Hug L.A."/>
            <person name="Sharon I."/>
            <person name="Castelle C.J."/>
            <person name="Probst A.J."/>
            <person name="Thomas B.C."/>
            <person name="Singh A."/>
            <person name="Wilkins M.J."/>
            <person name="Karaoz U."/>
            <person name="Brodie E.L."/>
            <person name="Williams K.H."/>
            <person name="Hubbard S.S."/>
            <person name="Banfield J.F."/>
        </authorList>
    </citation>
    <scope>NUCLEOTIDE SEQUENCE [LARGE SCALE GENOMIC DNA]</scope>
</reference>
<comment type="caution">
    <text evidence="2">The sequence shown here is derived from an EMBL/GenBank/DDBJ whole genome shotgun (WGS) entry which is preliminary data.</text>
</comment>